<dbReference type="RefSeq" id="WP_405311601.1">
    <property type="nucleotide sequence ID" value="NZ_CP088155.1"/>
</dbReference>
<gene>
    <name evidence="2" type="ORF">LQ356_03585</name>
</gene>
<name>A0ABZ2TLN2_9BACT</name>
<dbReference type="EMBL" id="CP088155">
    <property type="protein sequence ID" value="WYM97255.1"/>
    <property type="molecule type" value="Genomic_DNA"/>
</dbReference>
<organism evidence="2 3">
    <name type="scientific">Metamycoplasma faucium</name>
    <dbReference type="NCBI Taxonomy" id="56142"/>
    <lineage>
        <taxon>Bacteria</taxon>
        <taxon>Bacillati</taxon>
        <taxon>Mycoplasmatota</taxon>
        <taxon>Mycoplasmoidales</taxon>
        <taxon>Metamycoplasmataceae</taxon>
        <taxon>Metamycoplasma</taxon>
    </lineage>
</organism>
<evidence type="ECO:0000313" key="3">
    <source>
        <dbReference type="Proteomes" id="UP001622612"/>
    </source>
</evidence>
<dbReference type="Pfam" id="PF01425">
    <property type="entry name" value="Amidase"/>
    <property type="match status" value="1"/>
</dbReference>
<dbReference type="NCBIfam" id="NF005517">
    <property type="entry name" value="PRK07139.1"/>
    <property type="match status" value="1"/>
</dbReference>
<feature type="domain" description="Amidase" evidence="1">
    <location>
        <begin position="31"/>
        <end position="428"/>
    </location>
</feature>
<dbReference type="PANTHER" id="PTHR11895:SF151">
    <property type="entry name" value="GLUTAMYL-TRNA(GLN) AMIDOTRANSFERASE SUBUNIT A"/>
    <property type="match status" value="1"/>
</dbReference>
<dbReference type="SUPFAM" id="SSF75304">
    <property type="entry name" value="Amidase signature (AS) enzymes"/>
    <property type="match status" value="1"/>
</dbReference>
<evidence type="ECO:0000313" key="2">
    <source>
        <dbReference type="EMBL" id="WYM97255.1"/>
    </source>
</evidence>
<accession>A0ABZ2TLN2</accession>
<dbReference type="InterPro" id="IPR023631">
    <property type="entry name" value="Amidase_dom"/>
</dbReference>
<dbReference type="PANTHER" id="PTHR11895">
    <property type="entry name" value="TRANSAMIDASE"/>
    <property type="match status" value="1"/>
</dbReference>
<keyword evidence="3" id="KW-1185">Reference proteome</keyword>
<dbReference type="InterPro" id="IPR036928">
    <property type="entry name" value="AS_sf"/>
</dbReference>
<proteinExistence type="predicted"/>
<evidence type="ECO:0000259" key="1">
    <source>
        <dbReference type="Pfam" id="PF01425"/>
    </source>
</evidence>
<dbReference type="InterPro" id="IPR000120">
    <property type="entry name" value="Amidase"/>
</dbReference>
<dbReference type="Gene3D" id="3.90.1300.10">
    <property type="entry name" value="Amidase signature (AS) domain"/>
    <property type="match status" value="1"/>
</dbReference>
<protein>
    <submittedName>
        <fullName evidence="2">Asp-tRNA(Asn)/Glu-tRNA(Gln) amidotransferase GatCAB subunit A</fullName>
    </submittedName>
</protein>
<reference evidence="2" key="1">
    <citation type="submission" date="2021-11" db="EMBL/GenBank/DDBJ databases">
        <title>The first genome sequence of unculturable Mycoplasma faucium obtained by de novo assembly of metagenomic reads.</title>
        <authorList>
            <person name="Sabat A.J."/>
            <person name="Bathoorn E."/>
            <person name="Akkerboom V."/>
            <person name="Friedrich A.W."/>
        </authorList>
    </citation>
    <scope>NUCLEOTIDE SEQUENCE [LARGE SCALE GENOMIC DNA]</scope>
    <source>
        <strain evidence="2">UMCG-MFM1</strain>
    </source>
</reference>
<sequence>MIINKGNLRKAYEELKLNKNNAIAYLFSNTKLNQDTSKLLSNCIFTIKDNYADLNVPCRGSSLFLKEFYPNYKSTVQKLLEDEGAICVARTNLDEFGLGGSGEHSAYGKIFHPLNDKYLVGGSSSGAAATFTNNISFAIGSDTGDSVRKPASNIGKIGFKPSYGAISRYGLYAFATSMDTVAYFAHNINDLILLSSVLYKEDKKHDLSSKNLSFNYNDVCIQKPKTVAYLDCFNELEPYVAKAYKNLLEKLQKNGIKIINIKVDKTLLESIDTVYRVIAFSEASSNLSNLTGISFENSNDNKNWEEYSTELRTKNIGTMAQARLILGSYFLEKENQIKYFLKAKKIRAYLQNYFNDIHNKYDLFIFPASNDSAPMANKQYKSSYMDYILTLANLVGNPSLTMKMGTNPNNNLPFNIALDTKMYDDVKLFSYSLYMEKLLGENNE</sequence>
<dbReference type="Proteomes" id="UP001622612">
    <property type="component" value="Chromosome"/>
</dbReference>